<evidence type="ECO:0000256" key="1">
    <source>
        <dbReference type="ARBA" id="ARBA00022679"/>
    </source>
</evidence>
<dbReference type="PANTHER" id="PTHR43877">
    <property type="entry name" value="AMINOALKYLPHOSPHONATE N-ACETYLTRANSFERASE-RELATED-RELATED"/>
    <property type="match status" value="1"/>
</dbReference>
<dbReference type="PROSITE" id="PS51186">
    <property type="entry name" value="GNAT"/>
    <property type="match status" value="1"/>
</dbReference>
<evidence type="ECO:0000259" key="3">
    <source>
        <dbReference type="PROSITE" id="PS51186"/>
    </source>
</evidence>
<dbReference type="InterPro" id="IPR000182">
    <property type="entry name" value="GNAT_dom"/>
</dbReference>
<dbReference type="RefSeq" id="WP_270045009.1">
    <property type="nucleotide sequence ID" value="NZ_JAPDOD010000051.1"/>
</dbReference>
<dbReference type="GO" id="GO:0016747">
    <property type="term" value="F:acyltransferase activity, transferring groups other than amino-acyl groups"/>
    <property type="evidence" value="ECO:0007669"/>
    <property type="project" value="InterPro"/>
</dbReference>
<proteinExistence type="predicted"/>
<feature type="domain" description="N-acetyltransferase" evidence="3">
    <location>
        <begin position="1"/>
        <end position="152"/>
    </location>
</feature>
<dbReference type="InterPro" id="IPR050832">
    <property type="entry name" value="Bact_Acetyltransf"/>
</dbReference>
<dbReference type="Proteomes" id="UP001149140">
    <property type="component" value="Unassembled WGS sequence"/>
</dbReference>
<keyword evidence="1" id="KW-0808">Transferase</keyword>
<keyword evidence="2" id="KW-0012">Acyltransferase</keyword>
<dbReference type="Pfam" id="PF00583">
    <property type="entry name" value="Acetyltransf_1"/>
    <property type="match status" value="1"/>
</dbReference>
<dbReference type="EMBL" id="JAPDOD010000051">
    <property type="protein sequence ID" value="MDA0165747.1"/>
    <property type="molecule type" value="Genomic_DNA"/>
</dbReference>
<name>A0A9X3N043_9ACTN</name>
<dbReference type="CDD" id="cd04301">
    <property type="entry name" value="NAT_SF"/>
    <property type="match status" value="1"/>
</dbReference>
<gene>
    <name evidence="4" type="ORF">OM076_36105</name>
</gene>
<reference evidence="4" key="1">
    <citation type="submission" date="2022-10" db="EMBL/GenBank/DDBJ databases">
        <title>The WGS of Solirubrobacter ginsenosidimutans DSM 21036.</title>
        <authorList>
            <person name="Jiang Z."/>
        </authorList>
    </citation>
    <scope>NUCLEOTIDE SEQUENCE</scope>
    <source>
        <strain evidence="4">DSM 21036</strain>
    </source>
</reference>
<evidence type="ECO:0000313" key="4">
    <source>
        <dbReference type="EMBL" id="MDA0165747.1"/>
    </source>
</evidence>
<dbReference type="InterPro" id="IPR016181">
    <property type="entry name" value="Acyl_CoA_acyltransferase"/>
</dbReference>
<dbReference type="Gene3D" id="3.40.630.30">
    <property type="match status" value="1"/>
</dbReference>
<accession>A0A9X3N043</accession>
<organism evidence="4 5">
    <name type="scientific">Solirubrobacter ginsenosidimutans</name>
    <dbReference type="NCBI Taxonomy" id="490573"/>
    <lineage>
        <taxon>Bacteria</taxon>
        <taxon>Bacillati</taxon>
        <taxon>Actinomycetota</taxon>
        <taxon>Thermoleophilia</taxon>
        <taxon>Solirubrobacterales</taxon>
        <taxon>Solirubrobacteraceae</taxon>
        <taxon>Solirubrobacter</taxon>
    </lineage>
</organism>
<comment type="caution">
    <text evidence="4">The sequence shown here is derived from an EMBL/GenBank/DDBJ whole genome shotgun (WGS) entry which is preliminary data.</text>
</comment>
<dbReference type="SUPFAM" id="SSF55729">
    <property type="entry name" value="Acyl-CoA N-acyltransferases (Nat)"/>
    <property type="match status" value="1"/>
</dbReference>
<protein>
    <submittedName>
        <fullName evidence="4">GNAT family N-acetyltransferase</fullName>
    </submittedName>
</protein>
<keyword evidence="5" id="KW-1185">Reference proteome</keyword>
<evidence type="ECO:0000256" key="2">
    <source>
        <dbReference type="ARBA" id="ARBA00023315"/>
    </source>
</evidence>
<dbReference type="AlphaFoldDB" id="A0A9X3N043"/>
<evidence type="ECO:0000313" key="5">
    <source>
        <dbReference type="Proteomes" id="UP001149140"/>
    </source>
</evidence>
<dbReference type="PANTHER" id="PTHR43877:SF2">
    <property type="entry name" value="AMINOALKYLPHOSPHONATE N-ACETYLTRANSFERASE-RELATED"/>
    <property type="match status" value="1"/>
</dbReference>
<sequence length="156" mass="17818">MNLQPLTRGNMGALTELARMCDESYLEWTAPGWVVPVAPLRWADRYLEADAFALLGWDDDTLITSVAFRSYSATVAHVGLVFVRPSHWRRGIAGRMMGLAESEMRSRGYERERLWTPLGAPAEQFYQAQGWERDGRREWHPWVGLEMIGYAKELGA</sequence>